<dbReference type="HOGENOM" id="CLU_018816_14_4_9"/>
<evidence type="ECO:0000259" key="2">
    <source>
        <dbReference type="Pfam" id="PF25954"/>
    </source>
</evidence>
<dbReference type="Gene3D" id="1.10.287.470">
    <property type="entry name" value="Helix hairpin bin"/>
    <property type="match status" value="1"/>
</dbReference>
<keyword evidence="5" id="KW-1185">Reference proteome</keyword>
<dbReference type="PATRIC" id="fig|1128398.3.peg.316"/>
<evidence type="ECO:0000313" key="5">
    <source>
        <dbReference type="Proteomes" id="UP000006094"/>
    </source>
</evidence>
<dbReference type="STRING" id="1128398.Curi_c03060"/>
<organism evidence="4 5">
    <name type="scientific">Gottschalkia acidurici (strain ATCC 7906 / DSM 604 / BCRC 14475 / CIP 104303 / KCTC 5404 / NCIMB 10678 / 9a)</name>
    <name type="common">Clostridium acidurici</name>
    <dbReference type="NCBI Taxonomy" id="1128398"/>
    <lineage>
        <taxon>Bacteria</taxon>
        <taxon>Bacillati</taxon>
        <taxon>Bacillota</taxon>
        <taxon>Tissierellia</taxon>
        <taxon>Tissierellales</taxon>
        <taxon>Gottschalkiaceae</taxon>
        <taxon>Gottschalkia</taxon>
    </lineage>
</organism>
<name>K0AYE3_GOTA9</name>
<dbReference type="Gene3D" id="2.40.30.170">
    <property type="match status" value="1"/>
</dbReference>
<feature type="domain" description="CusB-like beta-barrel" evidence="2">
    <location>
        <begin position="224"/>
        <end position="298"/>
    </location>
</feature>
<protein>
    <submittedName>
        <fullName evidence="4">RND family efflux transporter, MFP subunit</fullName>
    </submittedName>
</protein>
<evidence type="ECO:0000313" key="4">
    <source>
        <dbReference type="EMBL" id="AFS77386.1"/>
    </source>
</evidence>
<dbReference type="eggNOG" id="COG0845">
    <property type="taxonomic scope" value="Bacteria"/>
</dbReference>
<accession>K0AYE3</accession>
<dbReference type="PANTHER" id="PTHR30469">
    <property type="entry name" value="MULTIDRUG RESISTANCE PROTEIN MDTA"/>
    <property type="match status" value="1"/>
</dbReference>
<dbReference type="Gene3D" id="2.40.50.100">
    <property type="match status" value="1"/>
</dbReference>
<evidence type="ECO:0000259" key="3">
    <source>
        <dbReference type="Pfam" id="PF25989"/>
    </source>
</evidence>
<feature type="domain" description="YknX-like C-terminal permuted SH3-like" evidence="3">
    <location>
        <begin position="306"/>
        <end position="372"/>
    </location>
</feature>
<dbReference type="PROSITE" id="PS51257">
    <property type="entry name" value="PROKAR_LIPOPROTEIN"/>
    <property type="match status" value="1"/>
</dbReference>
<dbReference type="InterPro" id="IPR058792">
    <property type="entry name" value="Beta-barrel_RND_2"/>
</dbReference>
<reference evidence="4 5" key="1">
    <citation type="journal article" date="2012" name="PLoS ONE">
        <title>The purine-utilizing bacterium Clostridium acidurici 9a: a genome-guided metabolic reconsideration.</title>
        <authorList>
            <person name="Hartwich K."/>
            <person name="Poehlein A."/>
            <person name="Daniel R."/>
        </authorList>
    </citation>
    <scope>NUCLEOTIDE SEQUENCE [LARGE SCALE GENOMIC DNA]</scope>
    <source>
        <strain evidence="5">ATCC 7906 / DSM 604 / BCRC 14475 / CIP 104303 / KCTC 5404 / NCIMB 10678 / 9a</strain>
    </source>
</reference>
<comment type="similarity">
    <text evidence="1">Belongs to the membrane fusion protein (MFP) (TC 8.A.1) family.</text>
</comment>
<dbReference type="Pfam" id="PF25954">
    <property type="entry name" value="Beta-barrel_RND_2"/>
    <property type="match status" value="1"/>
</dbReference>
<dbReference type="Gene3D" id="2.40.420.20">
    <property type="match status" value="1"/>
</dbReference>
<dbReference type="GO" id="GO:1990281">
    <property type="term" value="C:efflux pump complex"/>
    <property type="evidence" value="ECO:0007669"/>
    <property type="project" value="TreeGrafter"/>
</dbReference>
<sequence>MKRIVSLILIIALTMGILSGCKEKAKKTSSEAVEQEKYIPVNVENVDARTISEKTTFSGKIIPNKEVMVFPKIPGKVTSLNAEVGKTVSAGSVLFTIEQDDIQKQVDQAKKSVDIAWSNYEKAKEQIDNAKVNFERTKELYEEGAIPKSQYEQAELAASDSTLNTIRIQCEQAELAYNQALDSLKDTTTVASIGGVVSAVNINQGEMASGAQPAVTIVDVSKLYVQIDVPENIISKVSVGQKVDIEVPSSAEKKLTGVIEVVSPTTDPRTQLYQVKVLINNDGKAIKSGMFAKVSLNTYSKVNVTAVKSDAVLEDGGKTYVYLLQDNKAVRRDVKVGFDTGEYIEVVEGLKKGETIITKGQQYVENGSKVKVIRGEE</sequence>
<dbReference type="Pfam" id="PF25989">
    <property type="entry name" value="YknX_C"/>
    <property type="match status" value="1"/>
</dbReference>
<dbReference type="GO" id="GO:0015562">
    <property type="term" value="F:efflux transmembrane transporter activity"/>
    <property type="evidence" value="ECO:0007669"/>
    <property type="project" value="InterPro"/>
</dbReference>
<dbReference type="InterPro" id="IPR058637">
    <property type="entry name" value="YknX-like_C"/>
</dbReference>
<dbReference type="AlphaFoldDB" id="K0AYE3"/>
<dbReference type="KEGG" id="cad:Curi_c03060"/>
<dbReference type="OrthoDB" id="9810430at2"/>
<dbReference type="SUPFAM" id="SSF111369">
    <property type="entry name" value="HlyD-like secretion proteins"/>
    <property type="match status" value="1"/>
</dbReference>
<dbReference type="Proteomes" id="UP000006094">
    <property type="component" value="Chromosome"/>
</dbReference>
<proteinExistence type="inferred from homology"/>
<evidence type="ECO:0000256" key="1">
    <source>
        <dbReference type="ARBA" id="ARBA00009477"/>
    </source>
</evidence>
<gene>
    <name evidence="4" type="ordered locus">Curi_c03060</name>
</gene>
<dbReference type="NCBIfam" id="TIGR01730">
    <property type="entry name" value="RND_mfp"/>
    <property type="match status" value="1"/>
</dbReference>
<dbReference type="EMBL" id="CP003326">
    <property type="protein sequence ID" value="AFS77386.1"/>
    <property type="molecule type" value="Genomic_DNA"/>
</dbReference>
<dbReference type="RefSeq" id="WP_014966523.1">
    <property type="nucleotide sequence ID" value="NC_018664.1"/>
</dbReference>
<dbReference type="FunFam" id="2.40.30.170:FF:000010">
    <property type="entry name" value="Efflux RND transporter periplasmic adaptor subunit"/>
    <property type="match status" value="1"/>
</dbReference>
<dbReference type="InterPro" id="IPR006143">
    <property type="entry name" value="RND_pump_MFP"/>
</dbReference>